<feature type="region of interest" description="Disordered" evidence="1">
    <location>
        <begin position="1"/>
        <end position="23"/>
    </location>
</feature>
<evidence type="ECO:0000313" key="2">
    <source>
        <dbReference type="EMBL" id="OAX78272.1"/>
    </source>
</evidence>
<reference evidence="2 3" key="1">
    <citation type="submission" date="2015-07" db="EMBL/GenBank/DDBJ databases">
        <title>Emmonsia species relationships and genome sequence.</title>
        <authorList>
            <person name="Cuomo C.A."/>
            <person name="Schwartz I.S."/>
            <person name="Kenyon C."/>
            <person name="de Hoog G.S."/>
            <person name="Govender N.P."/>
            <person name="Botha A."/>
            <person name="Moreno L."/>
            <person name="de Vries M."/>
            <person name="Munoz J.F."/>
            <person name="Stielow J.B."/>
        </authorList>
    </citation>
    <scope>NUCLEOTIDE SEQUENCE [LARGE SCALE GENOMIC DNA]</scope>
    <source>
        <strain evidence="2 3">CBS 136260</strain>
    </source>
</reference>
<keyword evidence="3" id="KW-1185">Reference proteome</keyword>
<evidence type="ECO:0000313" key="3">
    <source>
        <dbReference type="Proteomes" id="UP000091918"/>
    </source>
</evidence>
<dbReference type="EMBL" id="LGUA01001632">
    <property type="protein sequence ID" value="OAX78272.1"/>
    <property type="molecule type" value="Genomic_DNA"/>
</dbReference>
<gene>
    <name evidence="2" type="ORF">ACJ72_07423</name>
</gene>
<sequence length="158" mass="17093">MLPAVDSLAVERPYTKHDNNGAGDPNGWAASAHVHYQWKPLDGNTPVPKRPGRILRHGGKHHLLVPIAILDTARADNLLQGTPLTLPSSLDVFKSKPTEPESILQSYIQPLPPVSRTLYPLPPFAAYFVANSSKSSPFLSSSSRSIHLVPTTLAGFTS</sequence>
<dbReference type="Proteomes" id="UP000091918">
    <property type="component" value="Unassembled WGS sequence"/>
</dbReference>
<protein>
    <submittedName>
        <fullName evidence="2">Uncharacterized protein</fullName>
    </submittedName>
</protein>
<evidence type="ECO:0000256" key="1">
    <source>
        <dbReference type="SAM" id="MobiDB-lite"/>
    </source>
</evidence>
<accession>A0A1B7NN84</accession>
<comment type="caution">
    <text evidence="2">The sequence shown here is derived from an EMBL/GenBank/DDBJ whole genome shotgun (WGS) entry which is preliminary data.</text>
</comment>
<organism evidence="2 3">
    <name type="scientific">Emergomyces africanus</name>
    <dbReference type="NCBI Taxonomy" id="1955775"/>
    <lineage>
        <taxon>Eukaryota</taxon>
        <taxon>Fungi</taxon>
        <taxon>Dikarya</taxon>
        <taxon>Ascomycota</taxon>
        <taxon>Pezizomycotina</taxon>
        <taxon>Eurotiomycetes</taxon>
        <taxon>Eurotiomycetidae</taxon>
        <taxon>Onygenales</taxon>
        <taxon>Ajellomycetaceae</taxon>
        <taxon>Emergomyces</taxon>
    </lineage>
</organism>
<name>A0A1B7NN84_9EURO</name>
<dbReference type="AlphaFoldDB" id="A0A1B7NN84"/>
<proteinExistence type="predicted"/>